<dbReference type="AlphaFoldDB" id="A0A2T0MIS2"/>
<sequence>MIVQSLFAGILASVLHVVSGPDHLAAITPLAIETRKRVWRIGLFWGFGHLTGMLVIGLLFLAFKEVIPVELISEYSEQLVGLVLIGVGIWAIFRIFFKGKGHKHPHIHGGDKPYIHVHDHNHADNTLEHEHTHSKALQQNSWSSFFIGVLHGLAGIAHFLLLLPVLGFESQFEGILYIIGFALGTVLAMVIYAYILGTISNGSKKLQSPNAFQSIRIAGGLFAIIIGVYWLYLGF</sequence>
<evidence type="ECO:0000259" key="2">
    <source>
        <dbReference type="Pfam" id="PF13386"/>
    </source>
</evidence>
<protein>
    <submittedName>
        <fullName evidence="3">ABC-type nickel/cobalt efflux system permease component RcnA</fullName>
    </submittedName>
</protein>
<dbReference type="Pfam" id="PF13386">
    <property type="entry name" value="DsbD_2"/>
    <property type="match status" value="1"/>
</dbReference>
<accession>A0A2T0MIS2</accession>
<keyword evidence="1" id="KW-0812">Transmembrane</keyword>
<organism evidence="3 4">
    <name type="scientific">Flagellimonas meridianipacifica</name>
    <dbReference type="NCBI Taxonomy" id="1080225"/>
    <lineage>
        <taxon>Bacteria</taxon>
        <taxon>Pseudomonadati</taxon>
        <taxon>Bacteroidota</taxon>
        <taxon>Flavobacteriia</taxon>
        <taxon>Flavobacteriales</taxon>
        <taxon>Flavobacteriaceae</taxon>
        <taxon>Flagellimonas</taxon>
    </lineage>
</organism>
<evidence type="ECO:0000313" key="4">
    <source>
        <dbReference type="Proteomes" id="UP000237640"/>
    </source>
</evidence>
<dbReference type="OrthoDB" id="9811044at2"/>
<feature type="transmembrane region" description="Helical" evidence="1">
    <location>
        <begin position="174"/>
        <end position="195"/>
    </location>
</feature>
<dbReference type="PANTHER" id="PTHR33876">
    <property type="entry name" value="UNNAMED PRODUCT"/>
    <property type="match status" value="1"/>
</dbReference>
<dbReference type="EMBL" id="PVYX01000001">
    <property type="protein sequence ID" value="PRX57488.1"/>
    <property type="molecule type" value="Genomic_DNA"/>
</dbReference>
<dbReference type="Proteomes" id="UP000237640">
    <property type="component" value="Unassembled WGS sequence"/>
</dbReference>
<gene>
    <name evidence="3" type="ORF">CLV81_1493</name>
</gene>
<keyword evidence="1" id="KW-1133">Transmembrane helix</keyword>
<comment type="caution">
    <text evidence="3">The sequence shown here is derived from an EMBL/GenBank/DDBJ whole genome shotgun (WGS) entry which is preliminary data.</text>
</comment>
<dbReference type="RefSeq" id="WP_106144381.1">
    <property type="nucleotide sequence ID" value="NZ_PVYX01000001.1"/>
</dbReference>
<dbReference type="InterPro" id="IPR052776">
    <property type="entry name" value="Chloro_ReproSupport/MetalTrans"/>
</dbReference>
<evidence type="ECO:0000256" key="1">
    <source>
        <dbReference type="SAM" id="Phobius"/>
    </source>
</evidence>
<dbReference type="InterPro" id="IPR039447">
    <property type="entry name" value="UreH-like_TM_dom"/>
</dbReference>
<evidence type="ECO:0000313" key="3">
    <source>
        <dbReference type="EMBL" id="PRX57488.1"/>
    </source>
</evidence>
<reference evidence="3 4" key="1">
    <citation type="submission" date="2018-03" db="EMBL/GenBank/DDBJ databases">
        <title>Genomic Encyclopedia of Archaeal and Bacterial Type Strains, Phase II (KMG-II): from individual species to whole genera.</title>
        <authorList>
            <person name="Goeker M."/>
        </authorList>
    </citation>
    <scope>NUCLEOTIDE SEQUENCE [LARGE SCALE GENOMIC DNA]</scope>
    <source>
        <strain evidence="3 4">DSM 25027</strain>
    </source>
</reference>
<keyword evidence="4" id="KW-1185">Reference proteome</keyword>
<feature type="transmembrane region" description="Helical" evidence="1">
    <location>
        <begin position="145"/>
        <end position="168"/>
    </location>
</feature>
<feature type="domain" description="Urease accessory protein UreH-like transmembrane" evidence="2">
    <location>
        <begin position="29"/>
        <end position="228"/>
    </location>
</feature>
<proteinExistence type="predicted"/>
<feature type="transmembrane region" description="Helical" evidence="1">
    <location>
        <begin position="75"/>
        <end position="97"/>
    </location>
</feature>
<dbReference type="PANTHER" id="PTHR33876:SF4">
    <property type="entry name" value="CHLOROPLAST PROTEIN FOR GROWTH AND FERTILITY 2"/>
    <property type="match status" value="1"/>
</dbReference>
<keyword evidence="1" id="KW-0472">Membrane</keyword>
<feature type="transmembrane region" description="Helical" evidence="1">
    <location>
        <begin position="43"/>
        <end position="63"/>
    </location>
</feature>
<name>A0A2T0MIS2_9FLAO</name>
<feature type="transmembrane region" description="Helical" evidence="1">
    <location>
        <begin position="215"/>
        <end position="232"/>
    </location>
</feature>